<dbReference type="RefSeq" id="WP_091048305.1">
    <property type="nucleotide sequence ID" value="NZ_FNGF01000003.1"/>
</dbReference>
<dbReference type="AlphaFoldDB" id="A0A1G9GPZ6"/>
<dbReference type="STRING" id="380244.SAMN05216298_2345"/>
<accession>A0A1G9GPZ6</accession>
<organism evidence="1 2">
    <name type="scientific">Glycomyces sambucus</name>
    <dbReference type="NCBI Taxonomy" id="380244"/>
    <lineage>
        <taxon>Bacteria</taxon>
        <taxon>Bacillati</taxon>
        <taxon>Actinomycetota</taxon>
        <taxon>Actinomycetes</taxon>
        <taxon>Glycomycetales</taxon>
        <taxon>Glycomycetaceae</taxon>
        <taxon>Glycomyces</taxon>
    </lineage>
</organism>
<protein>
    <submittedName>
        <fullName evidence="1">Uncharacterized protein</fullName>
    </submittedName>
</protein>
<proteinExistence type="predicted"/>
<keyword evidence="2" id="KW-1185">Reference proteome</keyword>
<dbReference type="OrthoDB" id="2676521at2"/>
<dbReference type="Proteomes" id="UP000198662">
    <property type="component" value="Unassembled WGS sequence"/>
</dbReference>
<evidence type="ECO:0000313" key="1">
    <source>
        <dbReference type="EMBL" id="SDL02746.1"/>
    </source>
</evidence>
<gene>
    <name evidence="1" type="ORF">SAMN05216298_2345</name>
</gene>
<dbReference type="EMBL" id="FNGF01000003">
    <property type="protein sequence ID" value="SDL02746.1"/>
    <property type="molecule type" value="Genomic_DNA"/>
</dbReference>
<name>A0A1G9GPZ6_9ACTN</name>
<reference evidence="2" key="1">
    <citation type="submission" date="2016-10" db="EMBL/GenBank/DDBJ databases">
        <authorList>
            <person name="Varghese N."/>
            <person name="Submissions S."/>
        </authorList>
    </citation>
    <scope>NUCLEOTIDE SEQUENCE [LARGE SCALE GENOMIC DNA]</scope>
    <source>
        <strain evidence="2">CGMCC 4.3147</strain>
    </source>
</reference>
<evidence type="ECO:0000313" key="2">
    <source>
        <dbReference type="Proteomes" id="UP000198662"/>
    </source>
</evidence>
<sequence>MATAVPPGTAPAERLAAARRLAEEAGGDGVHRALAEAAAALGPQVLALAAADRAACWKAAAELADAHLTEELRRRLPTQERVRLSLAQGRHTALLEAAAAETAPRFLVEDGRLFARYPGFRDPSGLPDDWFAADAERVTVRLDRGVAPRYLVWTGVRRSDFALEYSFHLPVEGIGADAVRAGAVPLAGAPAERTAHPAGDGAGPEVQAAVEVRPDGALTAVTLRLPTAALTARGTGHWELRAYATLRDFTYDLPLKAPRGYFQKRGFPRGLTAESGPRRALSITVDGIALLRGASRIKLLDFRK</sequence>